<keyword evidence="2" id="KW-0175">Coiled coil</keyword>
<evidence type="ECO:0000313" key="4">
    <source>
        <dbReference type="Proteomes" id="UP000322976"/>
    </source>
</evidence>
<evidence type="ECO:0000256" key="1">
    <source>
        <dbReference type="ARBA" id="ARBA00009108"/>
    </source>
</evidence>
<reference evidence="3 4" key="1">
    <citation type="submission" date="2019-08" db="EMBL/GenBank/DDBJ databases">
        <title>Calorimonas adulescens gen. nov., sp. nov., an anaerobic thermophilic bacterium from Sakhalin hot spring.</title>
        <authorList>
            <person name="Khomyakova M.A."/>
            <person name="Merkel A.Y."/>
            <person name="Novikov A."/>
            <person name="Bonch-Osmolovskaya E.A."/>
            <person name="Slobodkin A.I."/>
        </authorList>
    </citation>
    <scope>NUCLEOTIDE SEQUENCE [LARGE SCALE GENOMIC DNA]</scope>
    <source>
        <strain evidence="3 4">A05MB</strain>
    </source>
</reference>
<gene>
    <name evidence="3" type="ORF">FWJ32_06880</name>
</gene>
<comment type="caution">
    <text evidence="3">The sequence shown here is derived from an EMBL/GenBank/DDBJ whole genome shotgun (WGS) entry which is preliminary data.</text>
</comment>
<evidence type="ECO:0000256" key="2">
    <source>
        <dbReference type="SAM" id="Coils"/>
    </source>
</evidence>
<name>A0A5D8QD44_9THEO</name>
<feature type="coiled-coil region" evidence="2">
    <location>
        <begin position="14"/>
        <end position="55"/>
    </location>
</feature>
<proteinExistence type="inferred from homology"/>
<dbReference type="CDD" id="cd14686">
    <property type="entry name" value="bZIP"/>
    <property type="match status" value="1"/>
</dbReference>
<dbReference type="PANTHER" id="PTHR37313:SF2">
    <property type="entry name" value="UPF0749 PROTEIN YLXX"/>
    <property type="match status" value="1"/>
</dbReference>
<comment type="similarity">
    <text evidence="1">Belongs to the UPF0749 family.</text>
</comment>
<keyword evidence="4" id="KW-1185">Reference proteome</keyword>
<dbReference type="PANTHER" id="PTHR37313">
    <property type="entry name" value="UPF0749 PROTEIN RV1825"/>
    <property type="match status" value="1"/>
</dbReference>
<dbReference type="Pfam" id="PF05949">
    <property type="entry name" value="DUF881"/>
    <property type="match status" value="1"/>
</dbReference>
<dbReference type="EMBL" id="VTPS01000009">
    <property type="protein sequence ID" value="TZE82044.1"/>
    <property type="molecule type" value="Genomic_DNA"/>
</dbReference>
<dbReference type="Proteomes" id="UP000322976">
    <property type="component" value="Unassembled WGS sequence"/>
</dbReference>
<dbReference type="AlphaFoldDB" id="A0A5D8QD44"/>
<accession>A0A5D8QD44</accession>
<protein>
    <submittedName>
        <fullName evidence="3">DUF881 domain-containing protein</fullName>
    </submittedName>
</protein>
<dbReference type="InterPro" id="IPR010273">
    <property type="entry name" value="DUF881"/>
</dbReference>
<sequence>MISLQFRSVQNGGGAVTIQRVEELTAQLKQVEDENNSLKLQVSQLQNKLDEYETSSSQTNTIISSLREQLEDVNILAGLTDVQGPGVIVTLNDSKQEIQPGEDPSLFLIHDDDLLKVLNELRAAGAEAVSLNEQRIVATTEIRCVGPTVNVNSVRFAPPYVFKAIGDPDTLEAALMLKGGVVDTLRYWGIEISIKKADKIIVPRYNGTLNFKYAAPVKEGAK</sequence>
<dbReference type="RefSeq" id="WP_149545315.1">
    <property type="nucleotide sequence ID" value="NZ_VTPS01000009.1"/>
</dbReference>
<evidence type="ECO:0000313" key="3">
    <source>
        <dbReference type="EMBL" id="TZE82044.1"/>
    </source>
</evidence>
<dbReference type="Gene3D" id="3.30.70.1880">
    <property type="entry name" value="Protein of unknown function DUF881"/>
    <property type="match status" value="1"/>
</dbReference>
<organism evidence="3 4">
    <name type="scientific">Calorimonas adulescens</name>
    <dbReference type="NCBI Taxonomy" id="2606906"/>
    <lineage>
        <taxon>Bacteria</taxon>
        <taxon>Bacillati</taxon>
        <taxon>Bacillota</taxon>
        <taxon>Clostridia</taxon>
        <taxon>Thermoanaerobacterales</taxon>
        <taxon>Thermoanaerobacteraceae</taxon>
        <taxon>Calorimonas</taxon>
    </lineage>
</organism>